<dbReference type="EMBL" id="QXDC01000006">
    <property type="protein sequence ID" value="RIA35448.1"/>
    <property type="molecule type" value="Genomic_DNA"/>
</dbReference>
<keyword evidence="2" id="KW-1185">Reference proteome</keyword>
<protein>
    <submittedName>
        <fullName evidence="1">Uncharacterized protein</fullName>
    </submittedName>
</protein>
<dbReference type="Proteomes" id="UP000266568">
    <property type="component" value="Unassembled WGS sequence"/>
</dbReference>
<gene>
    <name evidence="1" type="ORF">DFR49_4225</name>
</gene>
<reference evidence="1 2" key="1">
    <citation type="submission" date="2018-08" db="EMBL/GenBank/DDBJ databases">
        <title>Genomic Encyclopedia of Type Strains, Phase IV (KMG-IV): sequencing the most valuable type-strain genomes for metagenomic binning, comparative biology and taxonomic classification.</title>
        <authorList>
            <person name="Goeker M."/>
        </authorList>
    </citation>
    <scope>NUCLEOTIDE SEQUENCE [LARGE SCALE GENOMIC DNA]</scope>
    <source>
        <strain evidence="1 2">DSM 25527</strain>
    </source>
</reference>
<sequence>MASDKYDVLGPLYSEIGGELAKIVGGDPDGVYLYAEAGEGWVGPSVFKDEGAVVRYFDDSMLLCDLIMEAWETQEPDKRWAVMEYTVTGTSFDVKFKYPEEIDPAETEMERRPAALKARYGDKPVVYPPEPPGMMEFKGNAG</sequence>
<evidence type="ECO:0000313" key="1">
    <source>
        <dbReference type="EMBL" id="RIA35448.1"/>
    </source>
</evidence>
<name>A0A397NGN0_9SPHN</name>
<organism evidence="1 2">
    <name type="scientific">Hephaestia caeni</name>
    <dbReference type="NCBI Taxonomy" id="645617"/>
    <lineage>
        <taxon>Bacteria</taxon>
        <taxon>Pseudomonadati</taxon>
        <taxon>Pseudomonadota</taxon>
        <taxon>Alphaproteobacteria</taxon>
        <taxon>Sphingomonadales</taxon>
        <taxon>Sphingomonadaceae</taxon>
        <taxon>Hephaestia</taxon>
    </lineage>
</organism>
<dbReference type="OrthoDB" id="7573411at2"/>
<accession>A0A397NGN0</accession>
<dbReference type="AlphaFoldDB" id="A0A397NGN0"/>
<comment type="caution">
    <text evidence="1">The sequence shown here is derived from an EMBL/GenBank/DDBJ whole genome shotgun (WGS) entry which is preliminary data.</text>
</comment>
<proteinExistence type="predicted"/>
<dbReference type="RefSeq" id="WP_119037598.1">
    <property type="nucleotide sequence ID" value="NZ_QXDC01000006.1"/>
</dbReference>
<evidence type="ECO:0000313" key="2">
    <source>
        <dbReference type="Proteomes" id="UP000266568"/>
    </source>
</evidence>